<sequence>MKLKAIAVILLCCGNGFSTAGTMGDITSLPTKFYIGVEGGASISLDTDFQPRLDGAETFRILAPSNSDWSRDLGIGGFGGLFVGYQYNPNIAFQFTWDYRSGYDYYLHASYGVDATDPNYYLEDRYETLGDINIQTFLFDLFLRPAVNWGGFVPYVKGGIGLAYDEMSTLRNVQHTFSGNPITYDTRIPGDSVTSFAWDAGVGADYFFNDKLSIGLGYRFVDAGKLRTRNVFYDVVSSDAATITPFETNHLFLNEFVASIAYHFDIA</sequence>
<dbReference type="Pfam" id="PF13505">
    <property type="entry name" value="OMP_b-brl"/>
    <property type="match status" value="1"/>
</dbReference>
<dbReference type="InterPro" id="IPR011250">
    <property type="entry name" value="OMP/PagP_B-barrel"/>
</dbReference>
<reference evidence="5" key="1">
    <citation type="submission" date="2016-07" db="EMBL/GenBank/DDBJ databases">
        <authorList>
            <person name="Florea S."/>
            <person name="Webb J.S."/>
            <person name="Jaromczyk J."/>
            <person name="Schardl C.L."/>
        </authorList>
    </citation>
    <scope>NUCLEOTIDE SEQUENCE [LARGE SCALE GENOMIC DNA]</scope>
    <source>
        <strain evidence="5">CDC-D5610</strain>
    </source>
</reference>
<feature type="signal peptide" evidence="2">
    <location>
        <begin position="1"/>
        <end position="20"/>
    </location>
</feature>
<accession>A0A222P028</accession>
<feature type="domain" description="Outer membrane protein beta-barrel" evidence="3">
    <location>
        <begin position="30"/>
        <end position="230"/>
    </location>
</feature>
<name>A0A222P028_9GAMM</name>
<protein>
    <recommendedName>
        <fullName evidence="3">Outer membrane protein beta-barrel domain-containing protein</fullName>
    </recommendedName>
</protein>
<dbReference type="OrthoDB" id="6195779at2"/>
<dbReference type="Proteomes" id="UP000201728">
    <property type="component" value="Chromosome"/>
</dbReference>
<dbReference type="EMBL" id="CP016397">
    <property type="protein sequence ID" value="ASQ45176.1"/>
    <property type="molecule type" value="Genomic_DNA"/>
</dbReference>
<dbReference type="InterPro" id="IPR027385">
    <property type="entry name" value="Beta-barrel_OMP"/>
</dbReference>
<evidence type="ECO:0000256" key="1">
    <source>
        <dbReference type="ARBA" id="ARBA00022729"/>
    </source>
</evidence>
<gene>
    <name evidence="4" type="ORF">clem_03090</name>
</gene>
<dbReference type="Gene3D" id="2.40.160.20">
    <property type="match status" value="1"/>
</dbReference>
<evidence type="ECO:0000256" key="2">
    <source>
        <dbReference type="SAM" id="SignalP"/>
    </source>
</evidence>
<keyword evidence="1 2" id="KW-0732">Signal</keyword>
<keyword evidence="5" id="KW-1185">Reference proteome</keyword>
<organism evidence="4 5">
    <name type="scientific">Legionella clemsonensis</name>
    <dbReference type="NCBI Taxonomy" id="1867846"/>
    <lineage>
        <taxon>Bacteria</taxon>
        <taxon>Pseudomonadati</taxon>
        <taxon>Pseudomonadota</taxon>
        <taxon>Gammaproteobacteria</taxon>
        <taxon>Legionellales</taxon>
        <taxon>Legionellaceae</taxon>
        <taxon>Legionella</taxon>
    </lineage>
</organism>
<evidence type="ECO:0000313" key="4">
    <source>
        <dbReference type="EMBL" id="ASQ45176.1"/>
    </source>
</evidence>
<dbReference type="SUPFAM" id="SSF56925">
    <property type="entry name" value="OMPA-like"/>
    <property type="match status" value="1"/>
</dbReference>
<dbReference type="KEGG" id="lcd:clem_03090"/>
<dbReference type="RefSeq" id="WP_094090260.1">
    <property type="nucleotide sequence ID" value="NZ_CP016397.1"/>
</dbReference>
<evidence type="ECO:0000313" key="5">
    <source>
        <dbReference type="Proteomes" id="UP000201728"/>
    </source>
</evidence>
<evidence type="ECO:0000259" key="3">
    <source>
        <dbReference type="Pfam" id="PF13505"/>
    </source>
</evidence>
<feature type="chain" id="PRO_5012103870" description="Outer membrane protein beta-barrel domain-containing protein" evidence="2">
    <location>
        <begin position="21"/>
        <end position="267"/>
    </location>
</feature>
<proteinExistence type="predicted"/>
<dbReference type="AlphaFoldDB" id="A0A222P028"/>